<keyword evidence="2" id="KW-0012">Acyltransferase</keyword>
<accession>A0A430AVF2</accession>
<dbReference type="InterPro" id="IPR000182">
    <property type="entry name" value="GNAT_dom"/>
</dbReference>
<keyword evidence="1 5" id="KW-0808">Transferase</keyword>
<keyword evidence="6" id="KW-1185">Reference proteome</keyword>
<evidence type="ECO:0000256" key="3">
    <source>
        <dbReference type="ARBA" id="ARBA00038502"/>
    </source>
</evidence>
<evidence type="ECO:0000313" key="5">
    <source>
        <dbReference type="EMBL" id="RSU12026.1"/>
    </source>
</evidence>
<gene>
    <name evidence="5" type="ORF">CBF28_11685</name>
</gene>
<dbReference type="PANTHER" id="PTHR43792:SF8">
    <property type="entry name" value="[RIBOSOMAL PROTEIN US5]-ALANINE N-ACETYLTRANSFERASE"/>
    <property type="match status" value="1"/>
</dbReference>
<proteinExistence type="inferred from homology"/>
<dbReference type="OrthoDB" id="9784707at2"/>
<evidence type="ECO:0000259" key="4">
    <source>
        <dbReference type="PROSITE" id="PS51186"/>
    </source>
</evidence>
<protein>
    <submittedName>
        <fullName evidence="5">GNAT family N-acetyltransferase</fullName>
    </submittedName>
</protein>
<dbReference type="PROSITE" id="PS51186">
    <property type="entry name" value="GNAT"/>
    <property type="match status" value="1"/>
</dbReference>
<comment type="similarity">
    <text evidence="3">Belongs to the acetyltransferase family. RimJ subfamily.</text>
</comment>
<dbReference type="Gene3D" id="3.40.630.30">
    <property type="match status" value="1"/>
</dbReference>
<reference evidence="5 6" key="1">
    <citation type="submission" date="2017-05" db="EMBL/GenBank/DDBJ databases">
        <title>Vagococcus spp. assemblies.</title>
        <authorList>
            <person name="Gulvik C.A."/>
        </authorList>
    </citation>
    <scope>NUCLEOTIDE SEQUENCE [LARGE SCALE GENOMIC DNA]</scope>
    <source>
        <strain evidence="5 6">SS1714</strain>
    </source>
</reference>
<dbReference type="RefSeq" id="WP_126795477.1">
    <property type="nucleotide sequence ID" value="NZ_CP060720.1"/>
</dbReference>
<dbReference type="Proteomes" id="UP000288028">
    <property type="component" value="Unassembled WGS sequence"/>
</dbReference>
<evidence type="ECO:0000256" key="2">
    <source>
        <dbReference type="ARBA" id="ARBA00023315"/>
    </source>
</evidence>
<name>A0A430AVF2_9ENTE</name>
<dbReference type="Pfam" id="PF13302">
    <property type="entry name" value="Acetyltransf_3"/>
    <property type="match status" value="1"/>
</dbReference>
<dbReference type="EMBL" id="NGKB01000012">
    <property type="protein sequence ID" value="RSU12026.1"/>
    <property type="molecule type" value="Genomic_DNA"/>
</dbReference>
<dbReference type="GeneID" id="95579242"/>
<feature type="domain" description="N-acetyltransferase" evidence="4">
    <location>
        <begin position="13"/>
        <end position="170"/>
    </location>
</feature>
<dbReference type="InterPro" id="IPR016181">
    <property type="entry name" value="Acyl_CoA_acyltransferase"/>
</dbReference>
<sequence>MLHFLALPVTEEISFVQPTLEQAEAIFNAVDNDRKHLGEFLDFIDTTKSIADEVAFLKMKITGEANGTDRLFLIYYQDQLAGSIDLHFIDQKNKKAEIGYWIYSGFANKGIVSASVRKICEIAFNDLHLNKLTLIADTENIASNKVAQKCGFTFVATDKEDVVRYGKFHDMNRYCLLKQDYVKNQ</sequence>
<comment type="caution">
    <text evidence="5">The sequence shown here is derived from an EMBL/GenBank/DDBJ whole genome shotgun (WGS) entry which is preliminary data.</text>
</comment>
<dbReference type="GO" id="GO:0016747">
    <property type="term" value="F:acyltransferase activity, transferring groups other than amino-acyl groups"/>
    <property type="evidence" value="ECO:0007669"/>
    <property type="project" value="InterPro"/>
</dbReference>
<dbReference type="AlphaFoldDB" id="A0A430AVF2"/>
<evidence type="ECO:0000313" key="6">
    <source>
        <dbReference type="Proteomes" id="UP000288028"/>
    </source>
</evidence>
<evidence type="ECO:0000256" key="1">
    <source>
        <dbReference type="ARBA" id="ARBA00022679"/>
    </source>
</evidence>
<dbReference type="PANTHER" id="PTHR43792">
    <property type="entry name" value="GNAT FAMILY, PUTATIVE (AFU_ORTHOLOGUE AFUA_3G00765)-RELATED-RELATED"/>
    <property type="match status" value="1"/>
</dbReference>
<organism evidence="5 6">
    <name type="scientific">Vagococcus carniphilus</name>
    <dbReference type="NCBI Taxonomy" id="218144"/>
    <lineage>
        <taxon>Bacteria</taxon>
        <taxon>Bacillati</taxon>
        <taxon>Bacillota</taxon>
        <taxon>Bacilli</taxon>
        <taxon>Lactobacillales</taxon>
        <taxon>Enterococcaceae</taxon>
        <taxon>Vagococcus</taxon>
    </lineage>
</organism>
<dbReference type="InterPro" id="IPR051531">
    <property type="entry name" value="N-acetyltransferase"/>
</dbReference>
<dbReference type="SUPFAM" id="SSF55729">
    <property type="entry name" value="Acyl-CoA N-acyltransferases (Nat)"/>
    <property type="match status" value="1"/>
</dbReference>